<evidence type="ECO:0000313" key="6">
    <source>
        <dbReference type="EMBL" id="MBB3023694.1"/>
    </source>
</evidence>
<comment type="caution">
    <text evidence="6">The sequence shown here is derived from an EMBL/GenBank/DDBJ whole genome shotgun (WGS) entry which is preliminary data.</text>
</comment>
<dbReference type="PANTHER" id="PTHR24221:SF654">
    <property type="entry name" value="ATP-BINDING CASSETTE SUB-FAMILY B MEMBER 6"/>
    <property type="match status" value="1"/>
</dbReference>
<feature type="transmembrane region" description="Helical" evidence="4">
    <location>
        <begin position="63"/>
        <end position="82"/>
    </location>
</feature>
<feature type="transmembrane region" description="Helical" evidence="4">
    <location>
        <begin position="94"/>
        <end position="116"/>
    </location>
</feature>
<feature type="domain" description="ABC transporter" evidence="5">
    <location>
        <begin position="169"/>
        <end position="410"/>
    </location>
</feature>
<dbReference type="Gene3D" id="3.40.50.300">
    <property type="entry name" value="P-loop containing nucleotide triphosphate hydrolases"/>
    <property type="match status" value="1"/>
</dbReference>
<dbReference type="Proteomes" id="UP000568050">
    <property type="component" value="Unassembled WGS sequence"/>
</dbReference>
<dbReference type="GO" id="GO:0034040">
    <property type="term" value="F:ATPase-coupled lipid transmembrane transporter activity"/>
    <property type="evidence" value="ECO:0007669"/>
    <property type="project" value="TreeGrafter"/>
</dbReference>
<evidence type="ECO:0000256" key="3">
    <source>
        <dbReference type="SAM" id="MobiDB-lite"/>
    </source>
</evidence>
<evidence type="ECO:0000259" key="5">
    <source>
        <dbReference type="PROSITE" id="PS50893"/>
    </source>
</evidence>
<evidence type="ECO:0000256" key="2">
    <source>
        <dbReference type="ARBA" id="ARBA00022840"/>
    </source>
</evidence>
<keyword evidence="4" id="KW-1133">Transmembrane helix</keyword>
<dbReference type="RefSeq" id="WP_183377040.1">
    <property type="nucleotide sequence ID" value="NZ_JACHWP010000010.1"/>
</dbReference>
<dbReference type="PROSITE" id="PS00211">
    <property type="entry name" value="ABC_TRANSPORTER_1"/>
    <property type="match status" value="1"/>
</dbReference>
<keyword evidence="2" id="KW-0067">ATP-binding</keyword>
<dbReference type="GO" id="GO:0005524">
    <property type="term" value="F:ATP binding"/>
    <property type="evidence" value="ECO:0007669"/>
    <property type="project" value="UniProtKB-KW"/>
</dbReference>
<dbReference type="InterPro" id="IPR027417">
    <property type="entry name" value="P-loop_NTPase"/>
</dbReference>
<feature type="region of interest" description="Disordered" evidence="3">
    <location>
        <begin position="141"/>
        <end position="162"/>
    </location>
</feature>
<protein>
    <submittedName>
        <fullName evidence="6">ABC-type multidrug transport system fused ATPase/permease subunit</fullName>
    </submittedName>
</protein>
<dbReference type="SUPFAM" id="SSF52540">
    <property type="entry name" value="P-loop containing nucleoside triphosphate hydrolases"/>
    <property type="match status" value="1"/>
</dbReference>
<keyword evidence="4" id="KW-0472">Membrane</keyword>
<reference evidence="6 7" key="1">
    <citation type="submission" date="2020-08" db="EMBL/GenBank/DDBJ databases">
        <title>Sequencing the genomes of 1000 actinobacteria strains.</title>
        <authorList>
            <person name="Klenk H.-P."/>
        </authorList>
    </citation>
    <scope>NUCLEOTIDE SEQUENCE [LARGE SCALE GENOMIC DNA]</scope>
    <source>
        <strain evidence="6 7">DSM 23040</strain>
    </source>
</reference>
<keyword evidence="7" id="KW-1185">Reference proteome</keyword>
<proteinExistence type="predicted"/>
<dbReference type="InterPro" id="IPR017871">
    <property type="entry name" value="ABC_transporter-like_CS"/>
</dbReference>
<dbReference type="SMART" id="SM00382">
    <property type="entry name" value="AAA"/>
    <property type="match status" value="1"/>
</dbReference>
<dbReference type="InterPro" id="IPR039421">
    <property type="entry name" value="Type_1_exporter"/>
</dbReference>
<feature type="non-terminal residue" evidence="6">
    <location>
        <position position="1"/>
    </location>
</feature>
<sequence>ALTKPPGPAKRRSRYFFDLATGPAAAKEVRLFGLLPWITPHLAGSEDSLRESSQEMSLRRPQVLAMLLGLVALLGTIVLIIADATAGRISPGQIAALVVAAVSLVALVGPIGDPHLHMIVSGRLQRRIDDLARASRLVAGPSHPAAGTVQPTAGAPTDALPPSAPGAGIEIRDLAFRYPGRDTDTLHNLSLSIPAGQSVGVVGVNGAGKSTLMSLIAGLERPSAGTIEVGGRPLTPAAEGRPTAAVIFQEFSRYPLDVRANVTLGRPADDEQVAEQVRRAGGTDLLHRLTTDDDGLGTILAPGFEGGTSMSGGQWQRVALARALAAVDAGAQVLVLDEPTSALDVRAEAEIFDDFLRVTRGATTLLVSHRLSSVRRADRIVVLDAGRITEDGTHDELMAAGGAYARMFTTQAQRFQEAGGHDDDDA</sequence>
<evidence type="ECO:0000256" key="1">
    <source>
        <dbReference type="ARBA" id="ARBA00022741"/>
    </source>
</evidence>
<evidence type="ECO:0000256" key="4">
    <source>
        <dbReference type="SAM" id="Phobius"/>
    </source>
</evidence>
<dbReference type="EMBL" id="JACHWP010000010">
    <property type="protein sequence ID" value="MBB3023694.1"/>
    <property type="molecule type" value="Genomic_DNA"/>
</dbReference>
<dbReference type="PANTHER" id="PTHR24221">
    <property type="entry name" value="ATP-BINDING CASSETTE SUB-FAMILY B"/>
    <property type="match status" value="1"/>
</dbReference>
<dbReference type="Pfam" id="PF00005">
    <property type="entry name" value="ABC_tran"/>
    <property type="match status" value="1"/>
</dbReference>
<name>A0A839QTQ9_9MICO</name>
<evidence type="ECO:0000313" key="7">
    <source>
        <dbReference type="Proteomes" id="UP000568050"/>
    </source>
</evidence>
<dbReference type="InterPro" id="IPR003439">
    <property type="entry name" value="ABC_transporter-like_ATP-bd"/>
</dbReference>
<organism evidence="6 7">
    <name type="scientific">Helcobacillus massiliensis</name>
    <dbReference type="NCBI Taxonomy" id="521392"/>
    <lineage>
        <taxon>Bacteria</taxon>
        <taxon>Bacillati</taxon>
        <taxon>Actinomycetota</taxon>
        <taxon>Actinomycetes</taxon>
        <taxon>Micrococcales</taxon>
        <taxon>Dermabacteraceae</taxon>
        <taxon>Helcobacillus</taxon>
    </lineage>
</organism>
<gene>
    <name evidence="6" type="ORF">FHX50_001995</name>
</gene>
<dbReference type="GO" id="GO:0016887">
    <property type="term" value="F:ATP hydrolysis activity"/>
    <property type="evidence" value="ECO:0007669"/>
    <property type="project" value="InterPro"/>
</dbReference>
<dbReference type="AlphaFoldDB" id="A0A839QTQ9"/>
<keyword evidence="1" id="KW-0547">Nucleotide-binding</keyword>
<dbReference type="InterPro" id="IPR003593">
    <property type="entry name" value="AAA+_ATPase"/>
</dbReference>
<accession>A0A839QTQ9</accession>
<keyword evidence="4" id="KW-0812">Transmembrane</keyword>
<dbReference type="PROSITE" id="PS50893">
    <property type="entry name" value="ABC_TRANSPORTER_2"/>
    <property type="match status" value="1"/>
</dbReference>